<dbReference type="RefSeq" id="WP_190404394.1">
    <property type="nucleotide sequence ID" value="NZ_JACJQB010000043.1"/>
</dbReference>
<organism evidence="1 2">
    <name type="scientific">Pseudanabaena mucicola FACHB-723</name>
    <dbReference type="NCBI Taxonomy" id="2692860"/>
    <lineage>
        <taxon>Bacteria</taxon>
        <taxon>Bacillati</taxon>
        <taxon>Cyanobacteriota</taxon>
        <taxon>Cyanophyceae</taxon>
        <taxon>Pseudanabaenales</taxon>
        <taxon>Pseudanabaenaceae</taxon>
        <taxon>Pseudanabaena</taxon>
    </lineage>
</organism>
<protein>
    <submittedName>
        <fullName evidence="1">Uncharacterized protein</fullName>
    </submittedName>
</protein>
<keyword evidence="2" id="KW-1185">Reference proteome</keyword>
<reference evidence="1 2" key="1">
    <citation type="journal article" date="2020" name="ISME J.">
        <title>Comparative genomics reveals insights into cyanobacterial evolution and habitat adaptation.</title>
        <authorList>
            <person name="Chen M.Y."/>
            <person name="Teng W.K."/>
            <person name="Zhao L."/>
            <person name="Hu C.X."/>
            <person name="Zhou Y.K."/>
            <person name="Han B.P."/>
            <person name="Song L.R."/>
            <person name="Shu W.S."/>
        </authorList>
    </citation>
    <scope>NUCLEOTIDE SEQUENCE [LARGE SCALE GENOMIC DNA]</scope>
    <source>
        <strain evidence="1 2">FACHB-723</strain>
    </source>
</reference>
<dbReference type="Proteomes" id="UP000642094">
    <property type="component" value="Unassembled WGS sequence"/>
</dbReference>
<dbReference type="EMBL" id="JACJQB010000043">
    <property type="protein sequence ID" value="MBD2189567.1"/>
    <property type="molecule type" value="Genomic_DNA"/>
</dbReference>
<proteinExistence type="predicted"/>
<comment type="caution">
    <text evidence="1">The sequence shown here is derived from an EMBL/GenBank/DDBJ whole genome shotgun (WGS) entry which is preliminary data.</text>
</comment>
<accession>A0ABR8A2J6</accession>
<name>A0ABR8A2J6_9CYAN</name>
<gene>
    <name evidence="1" type="ORF">H6F41_15650</name>
</gene>
<sequence length="254" mass="29318">MEDSNLLEEVIDSLEQDSNVLRIKRLILFTCHNIWSNDGNEIKSLSMHQLIRELMLAFPDLKLLKQKLSNHIKQLSKQSEYLLAADSIIDSIGFLYTLRDEGKLPKHFLEGIATPEILDISTETTEIDVHQMAVEPSQLEIYEGNTQDTIPHKHNLKYLTNLFDLRADICRNISPLHVKILLFSSLHYSFSPQERDWSALYAYDIDDLIQAIFLAHPTLEELQRTLASVSETLDQPEESKRASQEIIQALRPFY</sequence>
<evidence type="ECO:0000313" key="2">
    <source>
        <dbReference type="Proteomes" id="UP000642094"/>
    </source>
</evidence>
<evidence type="ECO:0000313" key="1">
    <source>
        <dbReference type="EMBL" id="MBD2189567.1"/>
    </source>
</evidence>